<sequence>MNTRAYGVAALAGFVGGNVSSFIKWGTEIPFPPRTPDRPVPPVEMLDSLGINAQQLTYVYSEHVVNYGSALVHHGFSIFFAMFYCLLVLRYPRTALWQGLGFGLLMTLGFHGVILPAFHWAPPLWELPASELLSETFGHLLWMWVIEVIRRDLQQRWLPHTRPA</sequence>
<name>A0A0P9GKA5_PSESX</name>
<accession>A0A0P9GKA5</accession>
<evidence type="ECO:0000313" key="1">
    <source>
        <dbReference type="EMBL" id="AVX24604.1"/>
    </source>
</evidence>
<dbReference type="AlphaFoldDB" id="A0A0P9GKA5"/>
<dbReference type="EMBL" id="CP028490">
    <property type="protein sequence ID" value="AVX24604.1"/>
    <property type="molecule type" value="Genomic_DNA"/>
</dbReference>
<organism evidence="1 2">
    <name type="scientific">Pseudomonas syringae pv. atrofaciens</name>
    <dbReference type="NCBI Taxonomy" id="192087"/>
    <lineage>
        <taxon>Bacteria</taxon>
        <taxon>Pseudomonadati</taxon>
        <taxon>Pseudomonadota</taxon>
        <taxon>Gammaproteobacteria</taxon>
        <taxon>Pseudomonadales</taxon>
        <taxon>Pseudomonadaceae</taxon>
        <taxon>Pseudomonas</taxon>
        <taxon>Pseudomonas syringae</taxon>
    </lineage>
</organism>
<dbReference type="RefSeq" id="WP_003317801.1">
    <property type="nucleotide sequence ID" value="NZ_CP028490.1"/>
</dbReference>
<protein>
    <submittedName>
        <fullName evidence="1">DUF1440 domain-containing protein</fullName>
    </submittedName>
</protein>
<evidence type="ECO:0000313" key="2">
    <source>
        <dbReference type="Proteomes" id="UP000240475"/>
    </source>
</evidence>
<dbReference type="Proteomes" id="UP000240475">
    <property type="component" value="Chromosome"/>
</dbReference>
<reference evidence="1 2" key="1">
    <citation type="submission" date="2018-04" db="EMBL/GenBank/DDBJ databases">
        <authorList>
            <person name="Cha J.-S."/>
        </authorList>
    </citation>
    <scope>NUCLEOTIDE SEQUENCE [LARGE SCALE GENOMIC DNA]</scope>
    <source>
        <strain evidence="1 2">LMG5095</strain>
    </source>
</reference>
<gene>
    <name evidence="1" type="ORF">DA456_14965</name>
</gene>
<proteinExistence type="predicted"/>
<dbReference type="Pfam" id="PF07274">
    <property type="entry name" value="DUF1440"/>
    <property type="match status" value="1"/>
</dbReference>
<dbReference type="GeneID" id="77276709"/>
<dbReference type="InterPro" id="IPR009898">
    <property type="entry name" value="DUF1440"/>
</dbReference>